<dbReference type="OrthoDB" id="277398at2759"/>
<protein>
    <recommendedName>
        <fullName evidence="8">Thyroglobulin type-1 domain-containing protein</fullName>
    </recommendedName>
</protein>
<dbReference type="OMA" id="DCNCARD"/>
<keyword evidence="6" id="KW-0539">Nucleus</keyword>
<dbReference type="PROSITE" id="PS51162">
    <property type="entry name" value="THYROGLOBULIN_1_2"/>
    <property type="match status" value="2"/>
</dbReference>
<dbReference type="GO" id="GO:0000428">
    <property type="term" value="C:DNA-directed RNA polymerase complex"/>
    <property type="evidence" value="ECO:0007669"/>
    <property type="project" value="UniProtKB-KW"/>
</dbReference>
<dbReference type="EMBL" id="KI209968">
    <property type="protein sequence ID" value="ERL96118.1"/>
    <property type="molecule type" value="Genomic_DNA"/>
</dbReference>
<evidence type="ECO:0000259" key="8">
    <source>
        <dbReference type="PROSITE" id="PS51162"/>
    </source>
</evidence>
<evidence type="ECO:0000313" key="10">
    <source>
        <dbReference type="EMBL" id="ERL96118.1"/>
    </source>
</evidence>
<evidence type="ECO:0000256" key="3">
    <source>
        <dbReference type="ARBA" id="ARBA00022478"/>
    </source>
</evidence>
<feature type="domain" description="Thyroglobulin type-1" evidence="8">
    <location>
        <begin position="491"/>
        <end position="561"/>
    </location>
</feature>
<feature type="non-terminal residue" evidence="9">
    <location>
        <position position="1"/>
    </location>
</feature>
<dbReference type="PANTHER" id="PTHR14440">
    <property type="entry name" value="DNA-DIRECTED RNA POLYMERASE I SUBUNIT RPA49"/>
    <property type="match status" value="1"/>
</dbReference>
<dbReference type="GO" id="GO:0005730">
    <property type="term" value="C:nucleolus"/>
    <property type="evidence" value="ECO:0007669"/>
    <property type="project" value="UniProtKB-SubCell"/>
</dbReference>
<evidence type="ECO:0000256" key="1">
    <source>
        <dbReference type="ARBA" id="ARBA00004604"/>
    </source>
</evidence>
<dbReference type="EMBL" id="KB740605">
    <property type="protein sequence ID" value="ENN80043.1"/>
    <property type="molecule type" value="Genomic_DNA"/>
</dbReference>
<evidence type="ECO:0000256" key="6">
    <source>
        <dbReference type="ARBA" id="ARBA00023242"/>
    </source>
</evidence>
<feature type="domain" description="Thyroglobulin type-1" evidence="8">
    <location>
        <begin position="563"/>
        <end position="623"/>
    </location>
</feature>
<dbReference type="Gene3D" id="4.10.800.10">
    <property type="entry name" value="Thyroglobulin type-1"/>
    <property type="match status" value="2"/>
</dbReference>
<dbReference type="GO" id="GO:0003677">
    <property type="term" value="F:DNA binding"/>
    <property type="evidence" value="ECO:0007669"/>
    <property type="project" value="InterPro"/>
</dbReference>
<keyword evidence="4 7" id="KW-1015">Disulfide bond</keyword>
<evidence type="ECO:0000256" key="7">
    <source>
        <dbReference type="PROSITE-ProRule" id="PRU00500"/>
    </source>
</evidence>
<keyword evidence="5" id="KW-0804">Transcription</keyword>
<evidence type="ECO:0000313" key="9">
    <source>
        <dbReference type="EMBL" id="ENN80043.1"/>
    </source>
</evidence>
<gene>
    <name evidence="10" type="ORF">D910_01093</name>
    <name evidence="9" type="ORF">YQE_03520</name>
</gene>
<accession>N6TPW3</accession>
<dbReference type="AlphaFoldDB" id="N6TPW3"/>
<dbReference type="InterPro" id="IPR036857">
    <property type="entry name" value="Thyroglobulin_1_sf"/>
</dbReference>
<dbReference type="GO" id="GO:0006351">
    <property type="term" value="P:DNA-templated transcription"/>
    <property type="evidence" value="ECO:0007669"/>
    <property type="project" value="InterPro"/>
</dbReference>
<keyword evidence="3" id="KW-0240">DNA-directed RNA polymerase</keyword>
<dbReference type="HOGENOM" id="CLU_363803_0_0_1"/>
<comment type="caution">
    <text evidence="7">Lacks conserved residue(s) required for the propagation of feature annotation.</text>
</comment>
<dbReference type="SMART" id="SM00211">
    <property type="entry name" value="TY"/>
    <property type="match status" value="2"/>
</dbReference>
<comment type="subcellular location">
    <subcellularLocation>
        <location evidence="1">Nucleus</location>
        <location evidence="1">Nucleolus</location>
    </subcellularLocation>
</comment>
<name>N6TPW3_DENPD</name>
<evidence type="ECO:0000256" key="2">
    <source>
        <dbReference type="ARBA" id="ARBA00009430"/>
    </source>
</evidence>
<evidence type="ECO:0000256" key="5">
    <source>
        <dbReference type="ARBA" id="ARBA00023163"/>
    </source>
</evidence>
<evidence type="ECO:0000313" key="11">
    <source>
        <dbReference type="Proteomes" id="UP000030742"/>
    </source>
</evidence>
<dbReference type="Pfam" id="PF00086">
    <property type="entry name" value="Thyroglobulin_1"/>
    <property type="match status" value="2"/>
</dbReference>
<dbReference type="InterPro" id="IPR000716">
    <property type="entry name" value="Thyroglobulin_1"/>
</dbReference>
<dbReference type="InterPro" id="IPR009668">
    <property type="entry name" value="RNA_pol-assoc_fac_A49-like"/>
</dbReference>
<sequence length="768" mass="85550">MPKIKDVVTDPDRPVLIEFQNGKIQQGEEHALQISQFIQRSSNKKVLGISNGDMNYTGPVTANEDYNTFLVVETAGSKKLKLLQVDMCTVAPLLRSSTSSTSPVQQKSLNDLRRHFGSKKAKRFTEQQERLKMNIENVKEQLEDTVAGIELHEMPVRNPEQEDSLYRPKINRDASTKGDVYHLEDLVPAGVLQSLEQRVSEILESEDMAEFGLISTVESYMKAMRSSSNPESTVLQRASILLYVHYLVKFLITPVKALTKKFVACDCSPDVEKHLRSNYTINGARPLTMKDKGLCYTLVLLMIATDYELNLESVCKDIKIGLKKVQEFARHLGFSTGKQKTSIVLKIPSSGLISFDAVRYWLFGSLCAKMKSLGLCAALLLVCVAECWAGCAQLVTDFSQASCINKTKHSSEDSFYYGLDVSNCVPTCYKYSDVVDQPCGSGGQCVPGYSCQKRCGPDDDLKTISCNSDQDCATADGQLKTCGSYCVADGKASCMAYHINNSDYQDSYWSAIRFKPACNNDGTWQAKQCKGGVNGRCMCFDSNGGRIFGEALAKSAANMTCACSRRNADLQLTRLTSFHCDSLGNYEPLQCDLESDQCWCMEPLTGALVSKVVPFKALSLLPCYSEDAFGSQYLRQCESKKYAQTKIKDKLNRHGVVYLTQDRLMCDIDGSFGAYTIENDSIYCTWRNNSKIGSWQTGIQYIASVDCNCARDYFKYGQSQNCQSNGNYKALQSSDSYWYCVDADGFAKTFNIINVDETTSDSYCAQYY</sequence>
<comment type="similarity">
    <text evidence="2">Belongs to the eukaryotic RPA49/POLR1E RNA polymerase subunit family.</text>
</comment>
<dbReference type="Proteomes" id="UP000030742">
    <property type="component" value="Unassembled WGS sequence"/>
</dbReference>
<feature type="disulfide bond" evidence="7">
    <location>
        <begin position="591"/>
        <end position="598"/>
    </location>
</feature>
<dbReference type="Pfam" id="PF06870">
    <property type="entry name" value="RNA_pol_I_A49"/>
    <property type="match status" value="1"/>
</dbReference>
<organism evidence="9">
    <name type="scientific">Dendroctonus ponderosae</name>
    <name type="common">Mountain pine beetle</name>
    <dbReference type="NCBI Taxonomy" id="77166"/>
    <lineage>
        <taxon>Eukaryota</taxon>
        <taxon>Metazoa</taxon>
        <taxon>Ecdysozoa</taxon>
        <taxon>Arthropoda</taxon>
        <taxon>Hexapoda</taxon>
        <taxon>Insecta</taxon>
        <taxon>Pterygota</taxon>
        <taxon>Neoptera</taxon>
        <taxon>Endopterygota</taxon>
        <taxon>Coleoptera</taxon>
        <taxon>Polyphaga</taxon>
        <taxon>Cucujiformia</taxon>
        <taxon>Curculionidae</taxon>
        <taxon>Scolytinae</taxon>
        <taxon>Dendroctonus</taxon>
    </lineage>
</organism>
<dbReference type="STRING" id="77166.N6TPW3"/>
<proteinExistence type="inferred from homology"/>
<reference evidence="9 11" key="1">
    <citation type="journal article" date="2013" name="Genome Biol.">
        <title>Draft genome of the mountain pine beetle, Dendroctonus ponderosae Hopkins, a major forest pest.</title>
        <authorList>
            <person name="Keeling C.I."/>
            <person name="Yuen M.M."/>
            <person name="Liao N.Y."/>
            <person name="Docking T.R."/>
            <person name="Chan S.K."/>
            <person name="Taylor G.A."/>
            <person name="Palmquist D.L."/>
            <person name="Jackman S.D."/>
            <person name="Nguyen A."/>
            <person name="Li M."/>
            <person name="Henderson H."/>
            <person name="Janes J.K."/>
            <person name="Zhao Y."/>
            <person name="Pandoh P."/>
            <person name="Moore R."/>
            <person name="Sperling F.A."/>
            <person name="Huber D.P."/>
            <person name="Birol I."/>
            <person name="Jones S.J."/>
            <person name="Bohlmann J."/>
        </authorList>
    </citation>
    <scope>NUCLEOTIDE SEQUENCE</scope>
</reference>
<evidence type="ECO:0000256" key="4">
    <source>
        <dbReference type="ARBA" id="ARBA00023157"/>
    </source>
</evidence>
<dbReference type="SUPFAM" id="SSF57610">
    <property type="entry name" value="Thyroglobulin type-1 domain"/>
    <property type="match status" value="2"/>
</dbReference>